<organism evidence="1">
    <name type="scientific">bioreactor metagenome</name>
    <dbReference type="NCBI Taxonomy" id="1076179"/>
    <lineage>
        <taxon>unclassified sequences</taxon>
        <taxon>metagenomes</taxon>
        <taxon>ecological metagenomes</taxon>
    </lineage>
</organism>
<dbReference type="AlphaFoldDB" id="A0A645I9P5"/>
<sequence length="103" mass="12185">MDGVTFNIQFGFFTIVDGKLSDCIDILLRVCENSDFRRRTKLNCITEICHNFFVTDFLKFEFVCFGNQCRRLEIDHFEPPNIIINSTAYTLLYILSQYFSIKF</sequence>
<protein>
    <submittedName>
        <fullName evidence="1">Uncharacterized protein</fullName>
    </submittedName>
</protein>
<evidence type="ECO:0000313" key="1">
    <source>
        <dbReference type="EMBL" id="MPN45034.1"/>
    </source>
</evidence>
<accession>A0A645I9P5</accession>
<reference evidence="1" key="1">
    <citation type="submission" date="2019-08" db="EMBL/GenBank/DDBJ databases">
        <authorList>
            <person name="Kucharzyk K."/>
            <person name="Murdoch R.W."/>
            <person name="Higgins S."/>
            <person name="Loffler F."/>
        </authorList>
    </citation>
    <scope>NUCLEOTIDE SEQUENCE</scope>
</reference>
<comment type="caution">
    <text evidence="1">The sequence shown here is derived from an EMBL/GenBank/DDBJ whole genome shotgun (WGS) entry which is preliminary data.</text>
</comment>
<proteinExistence type="predicted"/>
<name>A0A645I9P5_9ZZZZ</name>
<gene>
    <name evidence="1" type="ORF">SDC9_192601</name>
</gene>
<dbReference type="EMBL" id="VSSQ01104619">
    <property type="protein sequence ID" value="MPN45034.1"/>
    <property type="molecule type" value="Genomic_DNA"/>
</dbReference>